<dbReference type="CDD" id="cd06257">
    <property type="entry name" value="DnaJ"/>
    <property type="match status" value="1"/>
</dbReference>
<dbReference type="SMART" id="SM00271">
    <property type="entry name" value="DnaJ"/>
    <property type="match status" value="1"/>
</dbReference>
<evidence type="ECO:0000259" key="1">
    <source>
        <dbReference type="PROSITE" id="PS50076"/>
    </source>
</evidence>
<dbReference type="SUPFAM" id="SSF46565">
    <property type="entry name" value="Chaperone J-domain"/>
    <property type="match status" value="1"/>
</dbReference>
<reference evidence="2" key="1">
    <citation type="journal article" date="2013" name="J. Plant Res.">
        <title>Effect of fungi and light on seed germination of three Opuntia species from semiarid lands of central Mexico.</title>
        <authorList>
            <person name="Delgado-Sanchez P."/>
            <person name="Jimenez-Bremont J.F."/>
            <person name="Guerrero-Gonzalez Mde L."/>
            <person name="Flores J."/>
        </authorList>
    </citation>
    <scope>NUCLEOTIDE SEQUENCE</scope>
    <source>
        <tissue evidence="2">Cladode</tissue>
    </source>
</reference>
<dbReference type="InterPro" id="IPR001623">
    <property type="entry name" value="DnaJ_domain"/>
</dbReference>
<organism evidence="2">
    <name type="scientific">Opuntia streptacantha</name>
    <name type="common">Prickly pear cactus</name>
    <name type="synonym">Opuntia cardona</name>
    <dbReference type="NCBI Taxonomy" id="393608"/>
    <lineage>
        <taxon>Eukaryota</taxon>
        <taxon>Viridiplantae</taxon>
        <taxon>Streptophyta</taxon>
        <taxon>Embryophyta</taxon>
        <taxon>Tracheophyta</taxon>
        <taxon>Spermatophyta</taxon>
        <taxon>Magnoliopsida</taxon>
        <taxon>eudicotyledons</taxon>
        <taxon>Gunneridae</taxon>
        <taxon>Pentapetalae</taxon>
        <taxon>Caryophyllales</taxon>
        <taxon>Cactineae</taxon>
        <taxon>Cactaceae</taxon>
        <taxon>Opuntioideae</taxon>
        <taxon>Opuntia</taxon>
    </lineage>
</organism>
<feature type="domain" description="J" evidence="1">
    <location>
        <begin position="46"/>
        <end position="108"/>
    </location>
</feature>
<dbReference type="Gene3D" id="1.10.287.110">
    <property type="entry name" value="DnaJ domain"/>
    <property type="match status" value="1"/>
</dbReference>
<dbReference type="PANTHER" id="PTHR45432:SF2">
    <property type="entry name" value="CHAPERONE PROTEIN DNAJ 11, CHLOROPLASTIC"/>
    <property type="match status" value="1"/>
</dbReference>
<sequence>MMQSLTFACNPSLRCPIPSVRPRQVLRCRAAAQSFSGVVAERKPASFYEVLRVNETASVTEIKAAYRSLAKMYHPDAGESDGRDFIQIHDAYETLSDPGSRALYDLSLGLRRERRSSGSSSSVSSSSFGFYPVGFGGRPTRRWETDQCW</sequence>
<dbReference type="AlphaFoldDB" id="A0A7C8YK25"/>
<dbReference type="InterPro" id="IPR018253">
    <property type="entry name" value="DnaJ_domain_CS"/>
</dbReference>
<dbReference type="PROSITE" id="PS00636">
    <property type="entry name" value="DNAJ_1"/>
    <property type="match status" value="1"/>
</dbReference>
<dbReference type="Pfam" id="PF00226">
    <property type="entry name" value="DnaJ"/>
    <property type="match status" value="1"/>
</dbReference>
<protein>
    <recommendedName>
        <fullName evidence="1">J domain-containing protein</fullName>
    </recommendedName>
</protein>
<dbReference type="PRINTS" id="PR00625">
    <property type="entry name" value="JDOMAIN"/>
</dbReference>
<name>A0A7C8YK25_OPUST</name>
<dbReference type="PROSITE" id="PS50076">
    <property type="entry name" value="DNAJ_2"/>
    <property type="match status" value="1"/>
</dbReference>
<dbReference type="InterPro" id="IPR036869">
    <property type="entry name" value="J_dom_sf"/>
</dbReference>
<dbReference type="PANTHER" id="PTHR45432">
    <property type="entry name" value="CHAPERONE PROTEIN DNAJ 11, CHLOROPLASTIC-LIKE"/>
    <property type="match status" value="1"/>
</dbReference>
<dbReference type="EMBL" id="GISG01030030">
    <property type="protein sequence ID" value="MBA4620296.1"/>
    <property type="molecule type" value="Transcribed_RNA"/>
</dbReference>
<evidence type="ECO:0000313" key="2">
    <source>
        <dbReference type="EMBL" id="MBA4620296.1"/>
    </source>
</evidence>
<proteinExistence type="predicted"/>
<reference evidence="2" key="2">
    <citation type="submission" date="2020-07" db="EMBL/GenBank/DDBJ databases">
        <authorList>
            <person name="Vera ALvarez R."/>
            <person name="Arias-Moreno D.M."/>
            <person name="Jimenez-Jacinto V."/>
            <person name="Jimenez-Bremont J.F."/>
            <person name="Swaminathan K."/>
            <person name="Moose S.P."/>
            <person name="Guerrero-Gonzalez M.L."/>
            <person name="Marino-Ramirez L."/>
            <person name="Landsman D."/>
            <person name="Rodriguez-Kessler M."/>
            <person name="Delgado-Sanchez P."/>
        </authorList>
    </citation>
    <scope>NUCLEOTIDE SEQUENCE</scope>
    <source>
        <tissue evidence="2">Cladode</tissue>
    </source>
</reference>
<accession>A0A7C8YK25</accession>